<gene>
    <name evidence="2" type="ORF">LCGC14_2614830</name>
</gene>
<feature type="compositionally biased region" description="Basic and acidic residues" evidence="1">
    <location>
        <begin position="1"/>
        <end position="11"/>
    </location>
</feature>
<reference evidence="2" key="1">
    <citation type="journal article" date="2015" name="Nature">
        <title>Complex archaea that bridge the gap between prokaryotes and eukaryotes.</title>
        <authorList>
            <person name="Spang A."/>
            <person name="Saw J.H."/>
            <person name="Jorgensen S.L."/>
            <person name="Zaremba-Niedzwiedzka K."/>
            <person name="Martijn J."/>
            <person name="Lind A.E."/>
            <person name="van Eijk R."/>
            <person name="Schleper C."/>
            <person name="Guy L."/>
            <person name="Ettema T.J."/>
        </authorList>
    </citation>
    <scope>NUCLEOTIDE SEQUENCE</scope>
</reference>
<feature type="compositionally biased region" description="Basic and acidic residues" evidence="1">
    <location>
        <begin position="59"/>
        <end position="79"/>
    </location>
</feature>
<organism evidence="2">
    <name type="scientific">marine sediment metagenome</name>
    <dbReference type="NCBI Taxonomy" id="412755"/>
    <lineage>
        <taxon>unclassified sequences</taxon>
        <taxon>metagenomes</taxon>
        <taxon>ecological metagenomes</taxon>
    </lineage>
</organism>
<name>A0A0F9CXG5_9ZZZZ</name>
<evidence type="ECO:0000256" key="1">
    <source>
        <dbReference type="SAM" id="MobiDB-lite"/>
    </source>
</evidence>
<dbReference type="EMBL" id="LAZR01044476">
    <property type="protein sequence ID" value="KKL04558.1"/>
    <property type="molecule type" value="Genomic_DNA"/>
</dbReference>
<feature type="non-terminal residue" evidence="2">
    <location>
        <position position="94"/>
    </location>
</feature>
<feature type="compositionally biased region" description="Polar residues" evidence="1">
    <location>
        <begin position="85"/>
        <end position="94"/>
    </location>
</feature>
<protein>
    <submittedName>
        <fullName evidence="2">Uncharacterized protein</fullName>
    </submittedName>
</protein>
<comment type="caution">
    <text evidence="2">The sequence shown here is derived from an EMBL/GenBank/DDBJ whole genome shotgun (WGS) entry which is preliminary data.</text>
</comment>
<proteinExistence type="predicted"/>
<feature type="region of interest" description="Disordered" evidence="1">
    <location>
        <begin position="1"/>
        <end position="25"/>
    </location>
</feature>
<sequence>MGAARLDRDLELMTTVPTDSRGGEHSFGAVRTALHRLILGLVLIRMVSRDFTQHQPTRKPYDDRHRHRDSRKEGEHNTAADDGTEYTQQDVALR</sequence>
<evidence type="ECO:0000313" key="2">
    <source>
        <dbReference type="EMBL" id="KKL04558.1"/>
    </source>
</evidence>
<accession>A0A0F9CXG5</accession>
<feature type="region of interest" description="Disordered" evidence="1">
    <location>
        <begin position="52"/>
        <end position="94"/>
    </location>
</feature>
<dbReference type="AlphaFoldDB" id="A0A0F9CXG5"/>